<dbReference type="EMBL" id="BLLF01008936">
    <property type="protein sequence ID" value="GFH33568.1"/>
    <property type="molecule type" value="Genomic_DNA"/>
</dbReference>
<accession>A0A6A0ALW0</accession>
<keyword evidence="2" id="KW-1185">Reference proteome</keyword>
<sequence>VPALVAWCGLRDPDMRLAHPMTQDMINQVFDFYFRSYLRTWSSPVFSEALRTIPH</sequence>
<feature type="non-terminal residue" evidence="1">
    <location>
        <position position="55"/>
    </location>
</feature>
<evidence type="ECO:0000313" key="2">
    <source>
        <dbReference type="Proteomes" id="UP000485058"/>
    </source>
</evidence>
<organism evidence="1 2">
    <name type="scientific">Haematococcus lacustris</name>
    <name type="common">Green alga</name>
    <name type="synonym">Haematococcus pluvialis</name>
    <dbReference type="NCBI Taxonomy" id="44745"/>
    <lineage>
        <taxon>Eukaryota</taxon>
        <taxon>Viridiplantae</taxon>
        <taxon>Chlorophyta</taxon>
        <taxon>core chlorophytes</taxon>
        <taxon>Chlorophyceae</taxon>
        <taxon>CS clade</taxon>
        <taxon>Chlamydomonadales</taxon>
        <taxon>Haematococcaceae</taxon>
        <taxon>Haematococcus</taxon>
    </lineage>
</organism>
<dbReference type="Proteomes" id="UP000485058">
    <property type="component" value="Unassembled WGS sequence"/>
</dbReference>
<evidence type="ECO:0000313" key="1">
    <source>
        <dbReference type="EMBL" id="GFH33568.1"/>
    </source>
</evidence>
<dbReference type="AlphaFoldDB" id="A0A6A0ALW0"/>
<name>A0A6A0ALW0_HAELA</name>
<protein>
    <submittedName>
        <fullName evidence="1">Uncharacterized protein</fullName>
    </submittedName>
</protein>
<gene>
    <name evidence="1" type="ORF">HaLaN_32958</name>
</gene>
<feature type="non-terminal residue" evidence="1">
    <location>
        <position position="1"/>
    </location>
</feature>
<proteinExistence type="predicted"/>
<comment type="caution">
    <text evidence="1">The sequence shown here is derived from an EMBL/GenBank/DDBJ whole genome shotgun (WGS) entry which is preliminary data.</text>
</comment>
<reference evidence="1 2" key="1">
    <citation type="submission" date="2020-02" db="EMBL/GenBank/DDBJ databases">
        <title>Draft genome sequence of Haematococcus lacustris strain NIES-144.</title>
        <authorList>
            <person name="Morimoto D."/>
            <person name="Nakagawa S."/>
            <person name="Yoshida T."/>
            <person name="Sawayama S."/>
        </authorList>
    </citation>
    <scope>NUCLEOTIDE SEQUENCE [LARGE SCALE GENOMIC DNA]</scope>
    <source>
        <strain evidence="1 2">NIES-144</strain>
    </source>
</reference>